<protein>
    <recommendedName>
        <fullName evidence="3">Phosphoribosylpyrophosphate synthetase</fullName>
    </recommendedName>
</protein>
<accession>A0A1T3F2H9</accession>
<name>A0A1T3F2H9_ELIME</name>
<evidence type="ECO:0008006" key="3">
    <source>
        <dbReference type="Google" id="ProtNLM"/>
    </source>
</evidence>
<comment type="caution">
    <text evidence="1">The sequence shown here is derived from an EMBL/GenBank/DDBJ whole genome shotgun (WGS) entry which is preliminary data.</text>
</comment>
<dbReference type="Proteomes" id="UP000188947">
    <property type="component" value="Unassembled WGS sequence"/>
</dbReference>
<evidence type="ECO:0000313" key="1">
    <source>
        <dbReference type="EMBL" id="OOH93329.1"/>
    </source>
</evidence>
<keyword evidence="2" id="KW-1185">Reference proteome</keyword>
<gene>
    <name evidence="1" type="ORF">BMF97_17675</name>
</gene>
<dbReference type="STRING" id="238.BBD35_04960"/>
<sequence length="114" mass="13078">MENHDMTTLVQVMNTLKRRGVDKEIQMTDDKKFILQNSNKEYKPEDLTIIKVYRFEGDSNPSDNAALYLVEDTTGQKAYIIDSYGAESNYAGSDFNDFLSAIVVDEREGRNLRI</sequence>
<dbReference type="eggNOG" id="ENOG50333R9">
    <property type="taxonomic scope" value="Bacteria"/>
</dbReference>
<organism evidence="1 2">
    <name type="scientific">Elizabethkingia meningoseptica</name>
    <name type="common">Chryseobacterium meningosepticum</name>
    <dbReference type="NCBI Taxonomy" id="238"/>
    <lineage>
        <taxon>Bacteria</taxon>
        <taxon>Pseudomonadati</taxon>
        <taxon>Bacteroidota</taxon>
        <taxon>Flavobacteriia</taxon>
        <taxon>Flavobacteriales</taxon>
        <taxon>Weeksellaceae</taxon>
        <taxon>Elizabethkingia</taxon>
    </lineage>
</organism>
<dbReference type="AlphaFoldDB" id="A0A1T3F2H9"/>
<evidence type="ECO:0000313" key="2">
    <source>
        <dbReference type="Proteomes" id="UP000188947"/>
    </source>
</evidence>
<reference evidence="1 2" key="1">
    <citation type="submission" date="2016-11" db="EMBL/GenBank/DDBJ databases">
        <title>Genome sequence and comparative genomic analysis of clinical strain Elizabethkingia meningoseptica 61421 PRCM.</title>
        <authorList>
            <person name="Wang M."/>
            <person name="Hu S."/>
            <person name="Cao L."/>
            <person name="Jiang T."/>
            <person name="Zhou Y."/>
            <person name="Ming D."/>
        </authorList>
    </citation>
    <scope>NUCLEOTIDE SEQUENCE [LARGE SCALE GENOMIC DNA]</scope>
    <source>
        <strain evidence="1 2">61421 PRCM</strain>
    </source>
</reference>
<proteinExistence type="predicted"/>
<dbReference type="EMBL" id="MPOG01000019">
    <property type="protein sequence ID" value="OOH93329.1"/>
    <property type="molecule type" value="Genomic_DNA"/>
</dbReference>